<evidence type="ECO:0000313" key="3">
    <source>
        <dbReference type="Proteomes" id="UP000245992"/>
    </source>
</evidence>
<feature type="signal peptide" evidence="1">
    <location>
        <begin position="1"/>
        <end position="25"/>
    </location>
</feature>
<dbReference type="Proteomes" id="UP000245992">
    <property type="component" value="Unassembled WGS sequence"/>
</dbReference>
<feature type="chain" id="PRO_5038554270" evidence="1">
    <location>
        <begin position="26"/>
        <end position="67"/>
    </location>
</feature>
<gene>
    <name evidence="2" type="ORF">Y717_01175</name>
</gene>
<name>A0A2T7T255_9ACTN</name>
<dbReference type="EMBL" id="AZSP01000243">
    <property type="protein sequence ID" value="PVE09240.1"/>
    <property type="molecule type" value="Genomic_DNA"/>
</dbReference>
<dbReference type="AlphaFoldDB" id="A0A2T7T255"/>
<proteinExistence type="predicted"/>
<organism evidence="2 3">
    <name type="scientific">Streptomyces scopuliridis RB72</name>
    <dbReference type="NCBI Taxonomy" id="1440053"/>
    <lineage>
        <taxon>Bacteria</taxon>
        <taxon>Bacillati</taxon>
        <taxon>Actinomycetota</taxon>
        <taxon>Actinomycetes</taxon>
        <taxon>Kitasatosporales</taxon>
        <taxon>Streptomycetaceae</taxon>
        <taxon>Streptomyces</taxon>
    </lineage>
</organism>
<protein>
    <submittedName>
        <fullName evidence="2">Uncharacterized protein</fullName>
    </submittedName>
</protein>
<sequence>MPRRKRVLGQRGVKAVLLYPMNALASDQAGRIGEYLAQPEFAQVAAGLYIGDRPDTDFRRVMTRRQW</sequence>
<keyword evidence="1" id="KW-0732">Signal</keyword>
<keyword evidence="3" id="KW-1185">Reference proteome</keyword>
<accession>A0A2T7T255</accession>
<comment type="caution">
    <text evidence="2">The sequence shown here is derived from an EMBL/GenBank/DDBJ whole genome shotgun (WGS) entry which is preliminary data.</text>
</comment>
<reference evidence="2 3" key="1">
    <citation type="submission" date="2013-12" db="EMBL/GenBank/DDBJ databases">
        <title>Annotated genome of Streptomyces scopuliridis.</title>
        <authorList>
            <person name="Olson J.B."/>
        </authorList>
    </citation>
    <scope>NUCLEOTIDE SEQUENCE [LARGE SCALE GENOMIC DNA]</scope>
    <source>
        <strain evidence="2 3">RB72</strain>
    </source>
</reference>
<evidence type="ECO:0000256" key="1">
    <source>
        <dbReference type="SAM" id="SignalP"/>
    </source>
</evidence>
<evidence type="ECO:0000313" key="2">
    <source>
        <dbReference type="EMBL" id="PVE09240.1"/>
    </source>
</evidence>
<dbReference type="STRING" id="1440053.GCA_000718095_01024"/>